<dbReference type="InterPro" id="IPR050791">
    <property type="entry name" value="Aldo-Keto_reductase"/>
</dbReference>
<gene>
    <name evidence="3" type="ORF">DI632_12685</name>
</gene>
<dbReference type="Proteomes" id="UP000248614">
    <property type="component" value="Unassembled WGS sequence"/>
</dbReference>
<dbReference type="Gene3D" id="3.20.20.100">
    <property type="entry name" value="NADP-dependent oxidoreductase domain"/>
    <property type="match status" value="1"/>
</dbReference>
<comment type="caution">
    <text evidence="3">The sequence shown here is derived from an EMBL/GenBank/DDBJ whole genome shotgun (WGS) entry which is preliminary data.</text>
</comment>
<dbReference type="PANTHER" id="PTHR43625:SF40">
    <property type="entry name" value="ALDO-KETO REDUCTASE YAKC [NADP(+)]"/>
    <property type="match status" value="1"/>
</dbReference>
<dbReference type="PANTHER" id="PTHR43625">
    <property type="entry name" value="AFLATOXIN B1 ALDEHYDE REDUCTASE"/>
    <property type="match status" value="1"/>
</dbReference>
<dbReference type="AlphaFoldDB" id="A0A2W5B320"/>
<evidence type="ECO:0000259" key="2">
    <source>
        <dbReference type="Pfam" id="PF00248"/>
    </source>
</evidence>
<dbReference type="SUPFAM" id="SSF51430">
    <property type="entry name" value="NAD(P)-linked oxidoreductase"/>
    <property type="match status" value="1"/>
</dbReference>
<proteinExistence type="predicted"/>
<dbReference type="InterPro" id="IPR020471">
    <property type="entry name" value="AKR"/>
</dbReference>
<dbReference type="Pfam" id="PF00248">
    <property type="entry name" value="Aldo_ket_red"/>
    <property type="match status" value="1"/>
</dbReference>
<reference evidence="3 4" key="1">
    <citation type="submission" date="2017-08" db="EMBL/GenBank/DDBJ databases">
        <title>Infants hospitalized years apart are colonized by the same room-sourced microbial strains.</title>
        <authorList>
            <person name="Brooks B."/>
            <person name="Olm M.R."/>
            <person name="Firek B.A."/>
            <person name="Baker R."/>
            <person name="Thomas B.C."/>
            <person name="Morowitz M.J."/>
            <person name="Banfield J.F."/>
        </authorList>
    </citation>
    <scope>NUCLEOTIDE SEQUENCE [LARGE SCALE GENOMIC DNA]</scope>
    <source>
        <strain evidence="3">S2_018_000_R3_110</strain>
    </source>
</reference>
<protein>
    <submittedName>
        <fullName evidence="3">Aldo/keto reductase</fullName>
    </submittedName>
</protein>
<dbReference type="EMBL" id="QFNF01000038">
    <property type="protein sequence ID" value="PZO75018.1"/>
    <property type="molecule type" value="Genomic_DNA"/>
</dbReference>
<dbReference type="InterPro" id="IPR023210">
    <property type="entry name" value="NADP_OxRdtase_dom"/>
</dbReference>
<dbReference type="GO" id="GO:0016491">
    <property type="term" value="F:oxidoreductase activity"/>
    <property type="evidence" value="ECO:0007669"/>
    <property type="project" value="UniProtKB-KW"/>
</dbReference>
<keyword evidence="1" id="KW-0560">Oxidoreductase</keyword>
<feature type="domain" description="NADP-dependent oxidoreductase" evidence="2">
    <location>
        <begin position="10"/>
        <end position="284"/>
    </location>
</feature>
<name>A0A2W5B320_9SPHN</name>
<sequence>MNLSHAYGVPPSEEEGARLLNRALDFGVTLLDTAALYGGGRNEALLGKAVMHRRAEFTLASKCVLDMRDGQRVLDGRPEAIAATLDAALARLKTDCIDLYYLHRLDRNVPIEDSIGALVRAKESGKIRALGLSEMSAATIARAHAVHPIAAVQNEYSPIVRNPEGGVLAACRARGIALVAYSPLVRGLLAGAVRDEGFVPGDIRLGMPRFREPNLTHNLTAVDAFNRLARDQGATPAQLSLAWLLAQGNDIVPIPGTTRLAHLADNLAGATLRLGPEVLARIDETFGPGAIRGPRYAASAQAQIDTEILPSEETAEP</sequence>
<evidence type="ECO:0000313" key="3">
    <source>
        <dbReference type="EMBL" id="PZO75018.1"/>
    </source>
</evidence>
<accession>A0A2W5B320</accession>
<dbReference type="InterPro" id="IPR036812">
    <property type="entry name" value="NAD(P)_OxRdtase_dom_sf"/>
</dbReference>
<dbReference type="GO" id="GO:0005737">
    <property type="term" value="C:cytoplasm"/>
    <property type="evidence" value="ECO:0007669"/>
    <property type="project" value="TreeGrafter"/>
</dbReference>
<dbReference type="PRINTS" id="PR00069">
    <property type="entry name" value="ALDKETRDTASE"/>
</dbReference>
<evidence type="ECO:0000313" key="4">
    <source>
        <dbReference type="Proteomes" id="UP000248614"/>
    </source>
</evidence>
<organism evidence="3 4">
    <name type="scientific">Sphingomonas hengshuiensis</name>
    <dbReference type="NCBI Taxonomy" id="1609977"/>
    <lineage>
        <taxon>Bacteria</taxon>
        <taxon>Pseudomonadati</taxon>
        <taxon>Pseudomonadota</taxon>
        <taxon>Alphaproteobacteria</taxon>
        <taxon>Sphingomonadales</taxon>
        <taxon>Sphingomonadaceae</taxon>
        <taxon>Sphingomonas</taxon>
    </lineage>
</organism>
<evidence type="ECO:0000256" key="1">
    <source>
        <dbReference type="ARBA" id="ARBA00023002"/>
    </source>
</evidence>